<sequence length="891" mass="101182">MALNQPSIQPSKLRSAPLPSRAIVRPQLLQRLQASAERGCLLTLIATPLGYGKSTLLAQYAASLSAPWAWYRCDASDNQPLSFLAHLSRLLQLPLPERSLSTSDEPLLWAAILTDLEQRHERFTLFFDDLHLLRAKGSCRYLDELLRHAPPHLRLMAACEGTPALSLTHLRRDDRLQILDAQSLVLDSMEVRELATARGVALSSDSGYHLLAGSEGWISGILFGLGNHDQPAHPITRESLETGLTTPASVDYTARFLQEEVLRHLPNELLSFLERTSVVNTFDCELAVKLSGQSNAPQLIRQLQRQDVFIQQRSGERLPYSYHPMLRRTLYQRLRRRDQPQLFRLHRMAADWLQEHRCYAETVYQLGRAREFNRLLAVIEHHSFDLLREGRVKSIVDCLADVPGEIGIDHFTLAITEASTLIVTNDIDRASVCMAQLQRLLHRQVIPEKHPERVHQTLAFLRSRLAFLGGNLSHGLDIVDKALLQYPQTNAATAVLLFNRASCLFALGQLQAARQDAQRALTELQTLALSGYTNSVQMLLGQIELAQGTPELAHKRFLALDQPLPANVPRSFYDLYRHLGLGLVLLQQNRLAQAAQCLNQAEVIALHFPHSAGLPWVLHYQACILAAQGNLPQARERWDEVRRLTREFKLYALYRQASACRARLAVREDDQAFIAQWLKDWHWCQRRYDHELQPEEWLAYAWVQRYLGQHLAAQSIVSNLQEQARAEDNQQLQVDLYLLQATLHEDHDERSATLAVLEQAMQLAARHGFGQLLQHEGRPLGELFKQLLNPNTRRQLELQQPPPSREQLIFLPRPPSIPAADETPGLLEPLTRREQDVLRRVARGQGNPQIAEGLYISLSTVKTHINNLFRKLDANDRDSALQAARTLKLID</sequence>
<organism evidence="5 6">
    <name type="scientific">Pseudomonas fluorescens</name>
    <dbReference type="NCBI Taxonomy" id="294"/>
    <lineage>
        <taxon>Bacteria</taxon>
        <taxon>Pseudomonadati</taxon>
        <taxon>Pseudomonadota</taxon>
        <taxon>Gammaproteobacteria</taxon>
        <taxon>Pseudomonadales</taxon>
        <taxon>Pseudomonadaceae</taxon>
        <taxon>Pseudomonas</taxon>
    </lineage>
</organism>
<evidence type="ECO:0000313" key="5">
    <source>
        <dbReference type="EMBL" id="VVP38296.1"/>
    </source>
</evidence>
<dbReference type="Pfam" id="PF17874">
    <property type="entry name" value="TPR_MalT"/>
    <property type="match status" value="1"/>
</dbReference>
<dbReference type="PANTHER" id="PTHR44688">
    <property type="entry name" value="DNA-BINDING TRANSCRIPTIONAL ACTIVATOR DEVR_DOSR"/>
    <property type="match status" value="1"/>
</dbReference>
<gene>
    <name evidence="5" type="primary">malT_8</name>
    <name evidence="5" type="ORF">PS862_04741</name>
</gene>
<dbReference type="Pfam" id="PF00196">
    <property type="entry name" value="GerE"/>
    <property type="match status" value="1"/>
</dbReference>
<proteinExistence type="predicted"/>
<evidence type="ECO:0000256" key="1">
    <source>
        <dbReference type="ARBA" id="ARBA00023015"/>
    </source>
</evidence>
<feature type="domain" description="HTH luxR-type" evidence="4">
    <location>
        <begin position="823"/>
        <end position="888"/>
    </location>
</feature>
<dbReference type="PROSITE" id="PS00622">
    <property type="entry name" value="HTH_LUXR_1"/>
    <property type="match status" value="1"/>
</dbReference>
<evidence type="ECO:0000256" key="3">
    <source>
        <dbReference type="ARBA" id="ARBA00023163"/>
    </source>
</evidence>
<evidence type="ECO:0000313" key="6">
    <source>
        <dbReference type="Proteomes" id="UP000385207"/>
    </source>
</evidence>
<dbReference type="Proteomes" id="UP000385207">
    <property type="component" value="Unassembled WGS sequence"/>
</dbReference>
<dbReference type="Gene3D" id="1.10.10.10">
    <property type="entry name" value="Winged helix-like DNA-binding domain superfamily/Winged helix DNA-binding domain"/>
    <property type="match status" value="1"/>
</dbReference>
<dbReference type="SUPFAM" id="SSF46894">
    <property type="entry name" value="C-terminal effector domain of the bipartite response regulators"/>
    <property type="match status" value="1"/>
</dbReference>
<dbReference type="InterPro" id="IPR059106">
    <property type="entry name" value="WHD_MalT"/>
</dbReference>
<accession>A0A5E7NM13</accession>
<dbReference type="PROSITE" id="PS50043">
    <property type="entry name" value="HTH_LUXR_2"/>
    <property type="match status" value="1"/>
</dbReference>
<name>A0A5E7NM13_PSEFL</name>
<evidence type="ECO:0000256" key="2">
    <source>
        <dbReference type="ARBA" id="ARBA00023125"/>
    </source>
</evidence>
<dbReference type="SMART" id="SM00028">
    <property type="entry name" value="TPR"/>
    <property type="match status" value="4"/>
</dbReference>
<dbReference type="PRINTS" id="PR00038">
    <property type="entry name" value="HTHLUXR"/>
</dbReference>
<dbReference type="CDD" id="cd06170">
    <property type="entry name" value="LuxR_C_like"/>
    <property type="match status" value="1"/>
</dbReference>
<dbReference type="SMART" id="SM00421">
    <property type="entry name" value="HTH_LUXR"/>
    <property type="match status" value="1"/>
</dbReference>
<dbReference type="InterPro" id="IPR036388">
    <property type="entry name" value="WH-like_DNA-bd_sf"/>
</dbReference>
<dbReference type="GO" id="GO:0006355">
    <property type="term" value="P:regulation of DNA-templated transcription"/>
    <property type="evidence" value="ECO:0007669"/>
    <property type="project" value="InterPro"/>
</dbReference>
<keyword evidence="2" id="KW-0238">DNA-binding</keyword>
<evidence type="ECO:0000259" key="4">
    <source>
        <dbReference type="PROSITE" id="PS50043"/>
    </source>
</evidence>
<dbReference type="SUPFAM" id="SSF48452">
    <property type="entry name" value="TPR-like"/>
    <property type="match status" value="2"/>
</dbReference>
<dbReference type="InterPro" id="IPR016032">
    <property type="entry name" value="Sig_transdc_resp-reg_C-effctor"/>
</dbReference>
<dbReference type="GO" id="GO:0003677">
    <property type="term" value="F:DNA binding"/>
    <property type="evidence" value="ECO:0007669"/>
    <property type="project" value="UniProtKB-KW"/>
</dbReference>
<dbReference type="Pfam" id="PF25873">
    <property type="entry name" value="WHD_MalT"/>
    <property type="match status" value="1"/>
</dbReference>
<protein>
    <submittedName>
        <fullName evidence="5">HTH-type transcriptional regulator MalT</fullName>
    </submittedName>
</protein>
<keyword evidence="1" id="KW-0805">Transcription regulation</keyword>
<dbReference type="InterPro" id="IPR011990">
    <property type="entry name" value="TPR-like_helical_dom_sf"/>
</dbReference>
<dbReference type="AlphaFoldDB" id="A0A5E7NM13"/>
<dbReference type="InterPro" id="IPR000792">
    <property type="entry name" value="Tscrpt_reg_LuxR_C"/>
</dbReference>
<dbReference type="SUPFAM" id="SSF52540">
    <property type="entry name" value="P-loop containing nucleoside triphosphate hydrolases"/>
    <property type="match status" value="1"/>
</dbReference>
<dbReference type="InterPro" id="IPR041617">
    <property type="entry name" value="TPR_MalT"/>
</dbReference>
<dbReference type="Gene3D" id="1.25.40.10">
    <property type="entry name" value="Tetratricopeptide repeat domain"/>
    <property type="match status" value="1"/>
</dbReference>
<dbReference type="InterPro" id="IPR027417">
    <property type="entry name" value="P-loop_NTPase"/>
</dbReference>
<dbReference type="EMBL" id="CABVII010000025">
    <property type="protein sequence ID" value="VVP38296.1"/>
    <property type="molecule type" value="Genomic_DNA"/>
</dbReference>
<dbReference type="InterPro" id="IPR019734">
    <property type="entry name" value="TPR_rpt"/>
</dbReference>
<reference evidence="5 6" key="1">
    <citation type="submission" date="2019-09" db="EMBL/GenBank/DDBJ databases">
        <authorList>
            <person name="Chandra G."/>
            <person name="Truman W A."/>
        </authorList>
    </citation>
    <scope>NUCLEOTIDE SEQUENCE [LARGE SCALE GENOMIC DNA]</scope>
    <source>
        <strain evidence="5">PS862</strain>
    </source>
</reference>
<dbReference type="RefSeq" id="WP_191632978.1">
    <property type="nucleotide sequence ID" value="NZ_CABVII010000025.1"/>
</dbReference>
<dbReference type="PANTHER" id="PTHR44688:SF16">
    <property type="entry name" value="DNA-BINDING TRANSCRIPTIONAL ACTIVATOR DEVR_DOSR"/>
    <property type="match status" value="1"/>
</dbReference>
<keyword evidence="3" id="KW-0804">Transcription</keyword>